<name>A0A518CQJ7_9PLAN</name>
<keyword evidence="1" id="KW-0472">Membrane</keyword>
<protein>
    <recommendedName>
        <fullName evidence="4">DUF4190 domain-containing protein</fullName>
    </recommendedName>
</protein>
<gene>
    <name evidence="2" type="ORF">Pla110_32480</name>
</gene>
<dbReference type="Proteomes" id="UP000317178">
    <property type="component" value="Chromosome"/>
</dbReference>
<sequence>MSTPDAASLTGDTTFTSKDDQFNDFDYKPIPMMAAVGVALAVFSLSAFLALIGIFVALGGIIVSWIALRTIRKGAGEFGGMGLAKTGFYGSIACFTLGISSHAYAYATEVPDGYLRVHFSHEISQEQFDEDANGRRMIPPVVAKKFVDQKVFLKGYMWNTNMGQNMEKFILLKDNGKCCFGGDPAPYDNMQVVMQDGQTVDYRQGLVSVAGTLRAYPDAPSGQPVYVLEATQFGRAKTSFGAE</sequence>
<evidence type="ECO:0008006" key="4">
    <source>
        <dbReference type="Google" id="ProtNLM"/>
    </source>
</evidence>
<keyword evidence="1" id="KW-0812">Transmembrane</keyword>
<feature type="transmembrane region" description="Helical" evidence="1">
    <location>
        <begin position="88"/>
        <end position="107"/>
    </location>
</feature>
<dbReference type="Gene3D" id="2.40.50.870">
    <property type="entry name" value="Protein of unknown function (DUF3299)"/>
    <property type="match status" value="1"/>
</dbReference>
<dbReference type="RefSeq" id="WP_144996906.1">
    <property type="nucleotide sequence ID" value="NZ_CP036281.1"/>
</dbReference>
<evidence type="ECO:0000256" key="1">
    <source>
        <dbReference type="SAM" id="Phobius"/>
    </source>
</evidence>
<proteinExistence type="predicted"/>
<organism evidence="2 3">
    <name type="scientific">Polystyrenella longa</name>
    <dbReference type="NCBI Taxonomy" id="2528007"/>
    <lineage>
        <taxon>Bacteria</taxon>
        <taxon>Pseudomonadati</taxon>
        <taxon>Planctomycetota</taxon>
        <taxon>Planctomycetia</taxon>
        <taxon>Planctomycetales</taxon>
        <taxon>Planctomycetaceae</taxon>
        <taxon>Polystyrenella</taxon>
    </lineage>
</organism>
<dbReference type="KEGG" id="plon:Pla110_32480"/>
<feature type="transmembrane region" description="Helical" evidence="1">
    <location>
        <begin position="34"/>
        <end position="67"/>
    </location>
</feature>
<keyword evidence="1" id="KW-1133">Transmembrane helix</keyword>
<evidence type="ECO:0000313" key="3">
    <source>
        <dbReference type="Proteomes" id="UP000317178"/>
    </source>
</evidence>
<accession>A0A518CQJ7</accession>
<keyword evidence="3" id="KW-1185">Reference proteome</keyword>
<dbReference type="AlphaFoldDB" id="A0A518CQJ7"/>
<dbReference type="OrthoDB" id="279013at2"/>
<reference evidence="2 3" key="1">
    <citation type="submission" date="2019-02" db="EMBL/GenBank/DDBJ databases">
        <title>Deep-cultivation of Planctomycetes and their phenomic and genomic characterization uncovers novel biology.</title>
        <authorList>
            <person name="Wiegand S."/>
            <person name="Jogler M."/>
            <person name="Boedeker C."/>
            <person name="Pinto D."/>
            <person name="Vollmers J."/>
            <person name="Rivas-Marin E."/>
            <person name="Kohn T."/>
            <person name="Peeters S.H."/>
            <person name="Heuer A."/>
            <person name="Rast P."/>
            <person name="Oberbeckmann S."/>
            <person name="Bunk B."/>
            <person name="Jeske O."/>
            <person name="Meyerdierks A."/>
            <person name="Storesund J.E."/>
            <person name="Kallscheuer N."/>
            <person name="Luecker S."/>
            <person name="Lage O.M."/>
            <person name="Pohl T."/>
            <person name="Merkel B.J."/>
            <person name="Hornburger P."/>
            <person name="Mueller R.-W."/>
            <person name="Bruemmer F."/>
            <person name="Labrenz M."/>
            <person name="Spormann A.M."/>
            <person name="Op den Camp H."/>
            <person name="Overmann J."/>
            <person name="Amann R."/>
            <person name="Jetten M.S.M."/>
            <person name="Mascher T."/>
            <person name="Medema M.H."/>
            <person name="Devos D.P."/>
            <person name="Kaster A.-K."/>
            <person name="Ovreas L."/>
            <person name="Rohde M."/>
            <person name="Galperin M.Y."/>
            <person name="Jogler C."/>
        </authorList>
    </citation>
    <scope>NUCLEOTIDE SEQUENCE [LARGE SCALE GENOMIC DNA]</scope>
    <source>
        <strain evidence="2 3">Pla110</strain>
    </source>
</reference>
<dbReference type="EMBL" id="CP036281">
    <property type="protein sequence ID" value="QDU81506.1"/>
    <property type="molecule type" value="Genomic_DNA"/>
</dbReference>
<evidence type="ECO:0000313" key="2">
    <source>
        <dbReference type="EMBL" id="QDU81506.1"/>
    </source>
</evidence>